<feature type="region of interest" description="Disordered" evidence="4">
    <location>
        <begin position="1"/>
        <end position="59"/>
    </location>
</feature>
<evidence type="ECO:0000313" key="6">
    <source>
        <dbReference type="EMBL" id="WVZ51245.1"/>
    </source>
</evidence>
<dbReference type="EMBL" id="CP144745">
    <property type="protein sequence ID" value="WVZ51245.1"/>
    <property type="molecule type" value="Genomic_DNA"/>
</dbReference>
<protein>
    <recommendedName>
        <fullName evidence="5">Agenet domain-containing protein</fullName>
    </recommendedName>
</protein>
<feature type="compositionally biased region" description="Polar residues" evidence="4">
    <location>
        <begin position="596"/>
        <end position="615"/>
    </location>
</feature>
<feature type="coiled-coil region" evidence="3">
    <location>
        <begin position="935"/>
        <end position="997"/>
    </location>
</feature>
<feature type="domain" description="Agenet" evidence="5">
    <location>
        <begin position="288"/>
        <end position="347"/>
    </location>
</feature>
<keyword evidence="2" id="KW-0341">Growth regulation</keyword>
<feature type="compositionally biased region" description="Basic residues" evidence="4">
    <location>
        <begin position="537"/>
        <end position="551"/>
    </location>
</feature>
<dbReference type="InterPro" id="IPR007930">
    <property type="entry name" value="DUF724"/>
</dbReference>
<evidence type="ECO:0000256" key="1">
    <source>
        <dbReference type="ARBA" id="ARBA00022448"/>
    </source>
</evidence>
<evidence type="ECO:0000313" key="7">
    <source>
        <dbReference type="Proteomes" id="UP001341281"/>
    </source>
</evidence>
<gene>
    <name evidence="6" type="ORF">U9M48_002405</name>
</gene>
<feature type="region of interest" description="Disordered" evidence="4">
    <location>
        <begin position="596"/>
        <end position="616"/>
    </location>
</feature>
<feature type="domain" description="Agenet" evidence="5">
    <location>
        <begin position="135"/>
        <end position="194"/>
    </location>
</feature>
<reference evidence="6 7" key="1">
    <citation type="submission" date="2024-02" db="EMBL/GenBank/DDBJ databases">
        <title>High-quality chromosome-scale genome assembly of Pensacola bahiagrass (Paspalum notatum Flugge var. saurae).</title>
        <authorList>
            <person name="Vega J.M."/>
            <person name="Podio M."/>
            <person name="Orjuela J."/>
            <person name="Siena L.A."/>
            <person name="Pessino S.C."/>
            <person name="Combes M.C."/>
            <person name="Mariac C."/>
            <person name="Albertini E."/>
            <person name="Pupilli F."/>
            <person name="Ortiz J.P.A."/>
            <person name="Leblanc O."/>
        </authorList>
    </citation>
    <scope>NUCLEOTIDE SEQUENCE [LARGE SCALE GENOMIC DNA]</scope>
    <source>
        <strain evidence="6">R1</strain>
        <tissue evidence="6">Leaf</tissue>
    </source>
</reference>
<keyword evidence="1" id="KW-0813">Transport</keyword>
<accession>A0AAQ3PJF2</accession>
<dbReference type="PANTHER" id="PTHR31917">
    <property type="entry name" value="AGENET DOMAIN-CONTAINING PROTEIN-RELATED"/>
    <property type="match status" value="1"/>
</dbReference>
<dbReference type="InterPro" id="IPR014002">
    <property type="entry name" value="Agenet_dom_plant"/>
</dbReference>
<feature type="region of interest" description="Disordered" evidence="4">
    <location>
        <begin position="365"/>
        <end position="398"/>
    </location>
</feature>
<feature type="region of interest" description="Disordered" evidence="4">
    <location>
        <begin position="526"/>
        <end position="551"/>
    </location>
</feature>
<feature type="domain" description="Agenet" evidence="5">
    <location>
        <begin position="213"/>
        <end position="280"/>
    </location>
</feature>
<dbReference type="SMART" id="SM00743">
    <property type="entry name" value="Agenet"/>
    <property type="match status" value="4"/>
</dbReference>
<evidence type="ECO:0000256" key="3">
    <source>
        <dbReference type="SAM" id="Coils"/>
    </source>
</evidence>
<evidence type="ECO:0000256" key="2">
    <source>
        <dbReference type="ARBA" id="ARBA00022604"/>
    </source>
</evidence>
<feature type="compositionally biased region" description="Pro residues" evidence="4">
    <location>
        <begin position="36"/>
        <end position="56"/>
    </location>
</feature>
<keyword evidence="3" id="KW-0175">Coiled coil</keyword>
<organism evidence="6 7">
    <name type="scientific">Paspalum notatum var. saurae</name>
    <dbReference type="NCBI Taxonomy" id="547442"/>
    <lineage>
        <taxon>Eukaryota</taxon>
        <taxon>Viridiplantae</taxon>
        <taxon>Streptophyta</taxon>
        <taxon>Embryophyta</taxon>
        <taxon>Tracheophyta</taxon>
        <taxon>Spermatophyta</taxon>
        <taxon>Magnoliopsida</taxon>
        <taxon>Liliopsida</taxon>
        <taxon>Poales</taxon>
        <taxon>Poaceae</taxon>
        <taxon>PACMAD clade</taxon>
        <taxon>Panicoideae</taxon>
        <taxon>Andropogonodae</taxon>
        <taxon>Paspaleae</taxon>
        <taxon>Paspalinae</taxon>
        <taxon>Paspalum</taxon>
    </lineage>
</organism>
<dbReference type="InterPro" id="IPR008395">
    <property type="entry name" value="Agenet-like_dom"/>
</dbReference>
<proteinExistence type="predicted"/>
<dbReference type="Proteomes" id="UP001341281">
    <property type="component" value="Chromosome 01"/>
</dbReference>
<evidence type="ECO:0000259" key="5">
    <source>
        <dbReference type="SMART" id="SM00743"/>
    </source>
</evidence>
<feature type="domain" description="Agenet" evidence="5">
    <location>
        <begin position="52"/>
        <end position="132"/>
    </location>
</feature>
<evidence type="ECO:0000256" key="4">
    <source>
        <dbReference type="SAM" id="MobiDB-lite"/>
    </source>
</evidence>
<keyword evidence="7" id="KW-1185">Reference proteome</keyword>
<dbReference type="PANTHER" id="PTHR31917:SF74">
    <property type="entry name" value="EXPRESSED PROTEIN"/>
    <property type="match status" value="1"/>
</dbReference>
<dbReference type="AlphaFoldDB" id="A0AAQ3PJF2"/>
<dbReference type="Pfam" id="PF05266">
    <property type="entry name" value="DUF724"/>
    <property type="match status" value="1"/>
</dbReference>
<sequence>MAAGGGSSSRRRRRRRSGNGWTPKPKPKPKATQQPSPSPDPSSSPAPADAAPPMPPGAAVEVRVDDAGFHGSWFEATVVDFAPAAPARGRGRRPAPARYTVTYEHLLADDGGGNLAETFAPTHIRPRPPRPDPPPRFRVHDVVEAFHNDGWWSGLVLAAPAPDTDGDITVAFPITREIIEFPPKLVRPRRDYVDGAWVPSRAAMVLRPSRAVKVYTAGEKVEVVRDRDAYGASWFPATVARVVDDLSYLVEYIDLEEEGDGGGEKAVEYLHWRFIRPAVEHCPSESEFQLGPGAAVEAYCDGAWSPGVVSRAVGDGEFEVKVVGKGNKEVVETKVVELLKPRYKWNGKQWRIVAPKRWTNLRRRPMSGRSRSLPIDVTSSGDEQMHNPESFGTKKSRKKLKQLDATSTYISEHASPSEIETPLSALGKPPESNLSPNSWFSEENSSQVLPHGIVNSVPINGLLCTSGHSTPQNESAPNCTEETVGIEETPSEMNVSDGHLHSPICGASADDAHDMLPIAELRKKMASTRRNSAVQQTKKRMLSAKKGISKSKLGKTHPIQELQGKYSVSDNLKGNANFFMKVIVCGLSALMEGQIPSTPDSQMSRQTKRGSSTKVLASKKLASRKGCIEIEPLKVAGPMKESPLPLGSTKSLTQERIYRTLEDTPTITQLSNQEGLFSVVPPGFESMYNGKGTAINGGLLEEEPTAMINSFSQANSNDDVCTDHAAAEVARISHAMETASQGIETAMMNNSFCQVIRNDDVCISHAATKVAESGHVIKTAIVSPDCPFQQAGEKVAKRSCLLLNAGSSQCTMDSSALMTCSSSGSLLPSALPLSQLSGHQVFTKKSAMWPLVEAMDAFKEVPQQPHFLPLREFDSDMREGMALGMMLSFVDVLKSTRAASIDNDMEWFEAKIRALCHLSANGFNVQSLQSTLTMLVQVKSNRSKYLKEMDELKAKLVVKTTSSAQIGSQIDAKDKAIAELERKLGRLRQDSQKMAKDKENEDAEILNIKAEHSRFEEASADAELQFQSILAVLHRKQLT</sequence>
<dbReference type="Pfam" id="PF05641">
    <property type="entry name" value="Agenet"/>
    <property type="match status" value="2"/>
</dbReference>
<name>A0AAQ3PJF2_PASNO</name>